<sequence length="665" mass="76278">MYLTVVFLPLINFLIVILFGRFLGNKGSQILILLNMFLTFILSYFIFYEVNLKGSVCFLKLFSWFNIGLFDLDWGFLFDSLTATMLIVVNTVSFLVHLYSIEYMKYDPFLPRFLSYLSLFTFFMLILITADNLIQLFVGWEGVGLASYLLINFWFSILEANKSALKAMVMNRLGDIGVVLAISLIYIEYKTFNFNIISSLSKMLSNDFFFFFGYYINALTLITIFLFIGAIGKSAQIGLHTWLPDAMAGPTPVSALIHAATMVTAGVFAIIRLSPIIDNSPNGLMLIAFVGVLTSFFAATIGLFQNDLKKIIAYSTCSQLGYMVFICGLSNYSLSIFHLANHAFFKALLFLSAGSIIHSLNDEQDIRKYGGLLKLLPFSYIMFLIGSLALMGIPFLSGFYSKDVIIEIAYSSYLIKNNFIYWLSIIAAVFTTLYSTRLLFLTFFNKPNGFKSDYKHIHDSSLLIAIPLLVLSINSIFFGFLTKDFFIGLGTDGWLNSVEIVSTKNLLILESEFLNPFVKNLPFLFSMIAIFLFLNFNSYVNKIDFNSKLHKVIYIYIYNFFFNKWYIDIIYNKIIMKFFINISYKNVIFIDRGLIELLGPLGLVRSLNFIMNKLIKLQTGFFYNYLFIFILSLIIILFNFFLNIFLFDFAVFFLLILLIFYLSKV</sequence>
<dbReference type="InterPro" id="IPR001750">
    <property type="entry name" value="ND/Mrp_TM"/>
</dbReference>
<comment type="subcellular location">
    <subcellularLocation>
        <location evidence="1">Mitochondrion inner membrane</location>
        <topology evidence="1">Multi-pass membrane protein</topology>
    </subcellularLocation>
</comment>
<feature type="transmembrane region" description="Helical" evidence="16">
    <location>
        <begin position="169"/>
        <end position="189"/>
    </location>
</feature>
<feature type="transmembrane region" description="Helical" evidence="16">
    <location>
        <begin position="6"/>
        <end position="23"/>
    </location>
</feature>
<dbReference type="RefSeq" id="YP_009308405.1">
    <property type="nucleotide sequence ID" value="NC_031417.1"/>
</dbReference>
<evidence type="ECO:0000256" key="11">
    <source>
        <dbReference type="ARBA" id="ARBA00023027"/>
    </source>
</evidence>
<feature type="transmembrane region" description="Helical" evidence="16">
    <location>
        <begin position="253"/>
        <end position="271"/>
    </location>
</feature>
<feature type="transmembrane region" description="Helical" evidence="16">
    <location>
        <begin position="30"/>
        <end position="48"/>
    </location>
</feature>
<dbReference type="PRINTS" id="PR01435">
    <property type="entry name" value="NPOXDRDTASE5"/>
</dbReference>
<dbReference type="PANTHER" id="PTHR42829:SF2">
    <property type="entry name" value="NADH-UBIQUINONE OXIDOREDUCTASE CHAIN 5"/>
    <property type="match status" value="1"/>
</dbReference>
<reference evidence="20" key="1">
    <citation type="submission" date="2016-07" db="EMBL/GenBank/DDBJ databases">
        <title>Evolution of an obligate endosymbiont from a free-living kinetoplastid protist.</title>
        <authorList>
            <person name="Tanifuji G."/>
            <person name="Curtis B.A."/>
            <person name="Cenci U."/>
            <person name="David V."/>
            <person name="Dean S."/>
            <person name="Fiala I."/>
            <person name="Flegontov P."/>
            <person name="Kelly S."/>
            <person name="Johnson-MacKinnon J."/>
            <person name="Moog D."/>
            <person name="Nakayama T."/>
            <person name="Onodera N.T."/>
            <person name="Inagaki Y."/>
            <person name="Hashimoto T."/>
            <person name="Gull K."/>
            <person name="Lukes J."/>
            <person name="Archibald J.M."/>
        </authorList>
    </citation>
    <scope>NUCLEOTIDE SEQUENCE</scope>
</reference>
<keyword evidence="12 16" id="KW-0830">Ubiquinone</keyword>
<keyword evidence="4 16" id="KW-0813">Transport</keyword>
<keyword evidence="5" id="KW-0679">Respiratory chain</keyword>
<keyword evidence="14 16" id="KW-0472">Membrane</keyword>
<keyword evidence="7" id="KW-0999">Mitochondrion inner membrane</keyword>
<keyword evidence="9" id="KW-0249">Electron transport</keyword>
<dbReference type="Pfam" id="PF00662">
    <property type="entry name" value="Proton_antipo_N"/>
    <property type="match status" value="1"/>
</dbReference>
<keyword evidence="11 16" id="KW-0520">NAD</keyword>
<evidence type="ECO:0000256" key="4">
    <source>
        <dbReference type="ARBA" id="ARBA00022448"/>
    </source>
</evidence>
<dbReference type="NCBIfam" id="TIGR01974">
    <property type="entry name" value="NDH_I_L"/>
    <property type="match status" value="1"/>
</dbReference>
<dbReference type="GO" id="GO:0008137">
    <property type="term" value="F:NADH dehydrogenase (ubiquinone) activity"/>
    <property type="evidence" value="ECO:0007669"/>
    <property type="project" value="UniProtKB-EC"/>
</dbReference>
<evidence type="ECO:0000256" key="16">
    <source>
        <dbReference type="RuleBase" id="RU003404"/>
    </source>
</evidence>
<feature type="transmembrane region" description="Helical" evidence="16">
    <location>
        <begin position="113"/>
        <end position="130"/>
    </location>
</feature>
<dbReference type="PANTHER" id="PTHR42829">
    <property type="entry name" value="NADH-UBIQUINONE OXIDOREDUCTASE CHAIN 5"/>
    <property type="match status" value="1"/>
</dbReference>
<evidence type="ECO:0000256" key="1">
    <source>
        <dbReference type="ARBA" id="ARBA00004448"/>
    </source>
</evidence>
<dbReference type="InterPro" id="IPR018393">
    <property type="entry name" value="NADHpl_OxRdtase_5_subgr"/>
</dbReference>
<evidence type="ECO:0000256" key="3">
    <source>
        <dbReference type="ARBA" id="ARBA00021096"/>
    </source>
</evidence>
<name>A0A1D8D5F2_9EUKA</name>
<evidence type="ECO:0000256" key="10">
    <source>
        <dbReference type="ARBA" id="ARBA00022989"/>
    </source>
</evidence>
<evidence type="ECO:0000259" key="17">
    <source>
        <dbReference type="Pfam" id="PF00361"/>
    </source>
</evidence>
<dbReference type="InterPro" id="IPR010934">
    <property type="entry name" value="NADH_DH_su5_C"/>
</dbReference>
<keyword evidence="6 16" id="KW-0812">Transmembrane</keyword>
<proteinExistence type="inferred from homology"/>
<evidence type="ECO:0000313" key="20">
    <source>
        <dbReference type="EMBL" id="AOS85543.1"/>
    </source>
</evidence>
<feature type="transmembrane region" description="Helical" evidence="16">
    <location>
        <begin position="81"/>
        <end position="101"/>
    </location>
</feature>
<keyword evidence="13 16" id="KW-0496">Mitochondrion</keyword>
<dbReference type="Pfam" id="PF06455">
    <property type="entry name" value="NADH5_C"/>
    <property type="match status" value="1"/>
</dbReference>
<evidence type="ECO:0000256" key="15">
    <source>
        <dbReference type="ARBA" id="ARBA00049551"/>
    </source>
</evidence>
<comment type="similarity">
    <text evidence="16">Belongs to the complex I subunit 5 family.</text>
</comment>
<feature type="domain" description="NADH dehydrogenase subunit 5 C-terminal" evidence="19">
    <location>
        <begin position="514"/>
        <end position="638"/>
    </location>
</feature>
<protein>
    <recommendedName>
        <fullName evidence="3 16">NADH-ubiquinone oxidoreductase chain 5</fullName>
        <ecNumber evidence="2 16">7.1.1.2</ecNumber>
    </recommendedName>
</protein>
<keyword evidence="8" id="KW-1278">Translocase</keyword>
<evidence type="ECO:0000256" key="9">
    <source>
        <dbReference type="ARBA" id="ARBA00022982"/>
    </source>
</evidence>
<feature type="transmembrane region" description="Helical" evidence="16">
    <location>
        <begin position="461"/>
        <end position="481"/>
    </location>
</feature>
<dbReference type="EMBL" id="KX611830">
    <property type="protein sequence ID" value="AOS85543.1"/>
    <property type="molecule type" value="Genomic_DNA"/>
</dbReference>
<evidence type="ECO:0000256" key="5">
    <source>
        <dbReference type="ARBA" id="ARBA00022660"/>
    </source>
</evidence>
<evidence type="ECO:0000256" key="14">
    <source>
        <dbReference type="ARBA" id="ARBA00023136"/>
    </source>
</evidence>
<geneLocation type="mitochondrion" evidence="20"/>
<evidence type="ECO:0000256" key="7">
    <source>
        <dbReference type="ARBA" id="ARBA00022792"/>
    </source>
</evidence>
<dbReference type="InterPro" id="IPR003945">
    <property type="entry name" value="NU5C-like"/>
</dbReference>
<feature type="transmembrane region" description="Helical" evidence="16">
    <location>
        <begin position="521"/>
        <end position="540"/>
    </location>
</feature>
<dbReference type="NCBIfam" id="NF005141">
    <property type="entry name" value="PRK06590.1"/>
    <property type="match status" value="1"/>
</dbReference>
<feature type="transmembrane region" description="Helical" evidence="16">
    <location>
        <begin position="283"/>
        <end position="304"/>
    </location>
</feature>
<evidence type="ECO:0000256" key="8">
    <source>
        <dbReference type="ARBA" id="ARBA00022967"/>
    </source>
</evidence>
<dbReference type="AlphaFoldDB" id="A0A1D8D5F2"/>
<feature type="transmembrane region" description="Helical" evidence="16">
    <location>
        <begin position="621"/>
        <end position="638"/>
    </location>
</feature>
<evidence type="ECO:0000256" key="13">
    <source>
        <dbReference type="ARBA" id="ARBA00023128"/>
    </source>
</evidence>
<dbReference type="EC" id="7.1.1.2" evidence="2 16"/>
<evidence type="ECO:0000256" key="6">
    <source>
        <dbReference type="ARBA" id="ARBA00022692"/>
    </source>
</evidence>
<feature type="domain" description="NADH:quinone oxidoreductase/Mrp antiporter transmembrane" evidence="17">
    <location>
        <begin position="130"/>
        <end position="427"/>
    </location>
</feature>
<feature type="transmembrane region" description="Helical" evidence="16">
    <location>
        <begin position="419"/>
        <end position="440"/>
    </location>
</feature>
<organism evidence="20">
    <name type="scientific">Paramoeba pemaquidensis</name>
    <dbReference type="NCBI Taxonomy" id="180228"/>
    <lineage>
        <taxon>Eukaryota</taxon>
        <taxon>Amoebozoa</taxon>
        <taxon>Discosea</taxon>
        <taxon>Flabellinia</taxon>
        <taxon>Dactylopodida</taxon>
        <taxon>Paramoebidae</taxon>
        <taxon>Paramoeba</taxon>
    </lineage>
</organism>
<accession>A0A1D8D5F2</accession>
<feature type="transmembrane region" description="Helical" evidence="16">
    <location>
        <begin position="311"/>
        <end position="333"/>
    </location>
</feature>
<feature type="transmembrane region" description="Helical" evidence="16">
    <location>
        <begin position="339"/>
        <end position="357"/>
    </location>
</feature>
<dbReference type="GO" id="GO:0003954">
    <property type="term" value="F:NADH dehydrogenase activity"/>
    <property type="evidence" value="ECO:0007669"/>
    <property type="project" value="TreeGrafter"/>
</dbReference>
<dbReference type="GO" id="GO:0015990">
    <property type="term" value="P:electron transport coupled proton transport"/>
    <property type="evidence" value="ECO:0007669"/>
    <property type="project" value="TreeGrafter"/>
</dbReference>
<keyword evidence="10 16" id="KW-1133">Transmembrane helix</keyword>
<dbReference type="PRINTS" id="PR01434">
    <property type="entry name" value="NADHDHGNASE5"/>
</dbReference>
<evidence type="ECO:0000256" key="12">
    <source>
        <dbReference type="ARBA" id="ARBA00023075"/>
    </source>
</evidence>
<dbReference type="GO" id="GO:0005743">
    <property type="term" value="C:mitochondrial inner membrane"/>
    <property type="evidence" value="ECO:0007669"/>
    <property type="project" value="UniProtKB-SubCell"/>
</dbReference>
<dbReference type="Pfam" id="PF00361">
    <property type="entry name" value="Proton_antipo_M"/>
    <property type="match status" value="1"/>
</dbReference>
<dbReference type="GeneID" id="29292405"/>
<dbReference type="GO" id="GO:0042773">
    <property type="term" value="P:ATP synthesis coupled electron transport"/>
    <property type="evidence" value="ECO:0007669"/>
    <property type="project" value="InterPro"/>
</dbReference>
<feature type="transmembrane region" description="Helical" evidence="16">
    <location>
        <begin position="644"/>
        <end position="662"/>
    </location>
</feature>
<feature type="transmembrane region" description="Helical" evidence="16">
    <location>
        <begin position="378"/>
        <end position="399"/>
    </location>
</feature>
<evidence type="ECO:0000259" key="19">
    <source>
        <dbReference type="Pfam" id="PF06455"/>
    </source>
</evidence>
<comment type="catalytic activity">
    <reaction evidence="15 16">
        <text>a ubiquinone + NADH + 5 H(+)(in) = a ubiquinol + NAD(+) + 4 H(+)(out)</text>
        <dbReference type="Rhea" id="RHEA:29091"/>
        <dbReference type="Rhea" id="RHEA-COMP:9565"/>
        <dbReference type="Rhea" id="RHEA-COMP:9566"/>
        <dbReference type="ChEBI" id="CHEBI:15378"/>
        <dbReference type="ChEBI" id="CHEBI:16389"/>
        <dbReference type="ChEBI" id="CHEBI:17976"/>
        <dbReference type="ChEBI" id="CHEBI:57540"/>
        <dbReference type="ChEBI" id="CHEBI:57945"/>
        <dbReference type="EC" id="7.1.1.2"/>
    </reaction>
</comment>
<evidence type="ECO:0000256" key="2">
    <source>
        <dbReference type="ARBA" id="ARBA00012944"/>
    </source>
</evidence>
<dbReference type="InterPro" id="IPR001516">
    <property type="entry name" value="Proton_antipo_N"/>
</dbReference>
<feature type="domain" description="NADH-Ubiquinone oxidoreductase (complex I) chain 5 N-terminal" evidence="18">
    <location>
        <begin position="64"/>
        <end position="113"/>
    </location>
</feature>
<feature type="transmembrane region" description="Helical" evidence="16">
    <location>
        <begin position="136"/>
        <end position="157"/>
    </location>
</feature>
<gene>
    <name evidence="20" type="primary">nad5</name>
</gene>
<feature type="transmembrane region" description="Helical" evidence="16">
    <location>
        <begin position="209"/>
        <end position="232"/>
    </location>
</feature>
<dbReference type="Gene3D" id="1.20.5.2700">
    <property type="match status" value="1"/>
</dbReference>
<comment type="function">
    <text evidence="16">Core subunit of the mitochondrial membrane respiratory chain NADH dehydrogenase (Complex I) which catalyzes electron transfer from NADH through the respiratory chain, using ubiquinone as an electron acceptor. Essential for the catalytic activity and assembly of complex I.</text>
</comment>
<evidence type="ECO:0000259" key="18">
    <source>
        <dbReference type="Pfam" id="PF00662"/>
    </source>
</evidence>